<keyword evidence="1" id="KW-0732">Signal</keyword>
<dbReference type="AlphaFoldDB" id="A0A840VR15"/>
<protein>
    <submittedName>
        <fullName evidence="2">Uncharacterized protein</fullName>
    </submittedName>
</protein>
<feature type="chain" id="PRO_5033000097" evidence="1">
    <location>
        <begin position="33"/>
        <end position="532"/>
    </location>
</feature>
<dbReference type="EMBL" id="JACHDP010000001">
    <property type="protein sequence ID" value="MBB5479522.1"/>
    <property type="molecule type" value="Genomic_DNA"/>
</dbReference>
<sequence length="532" mass="55027">MAAARLRTISRILTTATVTTALLTAVAAPAVAAAKPKIGFSGIAFETDQVDTTTGGTTVNLNWTVTDTSTTASDLSGSIYVQRYTGTTAIGPVEQIRFGLRAGYPVTGPYQGGIASSSYRYEFLVTEYGPAAPVTYRVTKITATDDQGTTRTLSGQKISPAAVLAATQTPDTTPPTTEYVWLVPPTRSPVYDDGSGVTLHYGLYAFDEPGAGFWKGRLVLDGPGTAEITAPITLTNSDQGGLLCGDAQNWDPWHVECSVPVTLPAGSPTGEWKVKAVSLTDRAGNTKRYTGLEAATVRVTRNEAIGASGFALNPTQVNNWRGPATTNLTFTASGVQGELTATVETRGCSTWNQVLTEGPAGTYSLPVVLNELNSTCTIEGILLTDSAGSVSVYGAHYGRPALDLQATRVPDTSRPVATAAALSRTEGAPGDVSNGIAVNVTIDDVTLAPVVGFSTTIYNSLGHSVGGANGGIQVEPDGHVSLSVYFRDLPPGTYTVGFTLTTAAGNSASWGYPNGGTPGPSGPLVFTSLPAA</sequence>
<comment type="caution">
    <text evidence="2">The sequence shown here is derived from an EMBL/GenBank/DDBJ whole genome shotgun (WGS) entry which is preliminary data.</text>
</comment>
<reference evidence="2 3" key="1">
    <citation type="submission" date="2020-08" db="EMBL/GenBank/DDBJ databases">
        <title>Sequencing the genomes of 1000 actinobacteria strains.</title>
        <authorList>
            <person name="Klenk H.-P."/>
        </authorList>
    </citation>
    <scope>NUCLEOTIDE SEQUENCE [LARGE SCALE GENOMIC DNA]</scope>
    <source>
        <strain evidence="2 3">DSM 103125</strain>
    </source>
</reference>
<evidence type="ECO:0000256" key="1">
    <source>
        <dbReference type="SAM" id="SignalP"/>
    </source>
</evidence>
<gene>
    <name evidence="2" type="ORF">HNR20_004027</name>
</gene>
<accession>A0A840VR15</accession>
<feature type="signal peptide" evidence="1">
    <location>
        <begin position="1"/>
        <end position="32"/>
    </location>
</feature>
<keyword evidence="3" id="KW-1185">Reference proteome</keyword>
<evidence type="ECO:0000313" key="3">
    <source>
        <dbReference type="Proteomes" id="UP000586947"/>
    </source>
</evidence>
<proteinExistence type="predicted"/>
<organism evidence="2 3">
    <name type="scientific">Micromonospora parathelypteridis</name>
    <dbReference type="NCBI Taxonomy" id="1839617"/>
    <lineage>
        <taxon>Bacteria</taxon>
        <taxon>Bacillati</taxon>
        <taxon>Actinomycetota</taxon>
        <taxon>Actinomycetes</taxon>
        <taxon>Micromonosporales</taxon>
        <taxon>Micromonosporaceae</taxon>
        <taxon>Micromonospora</taxon>
    </lineage>
</organism>
<name>A0A840VR15_9ACTN</name>
<evidence type="ECO:0000313" key="2">
    <source>
        <dbReference type="EMBL" id="MBB5479522.1"/>
    </source>
</evidence>
<dbReference type="RefSeq" id="WP_184182227.1">
    <property type="nucleotide sequence ID" value="NZ_BMNF01000007.1"/>
</dbReference>
<dbReference type="Proteomes" id="UP000586947">
    <property type="component" value="Unassembled WGS sequence"/>
</dbReference>